<accession>A0ABN6ZUV2</accession>
<organism evidence="1 2">
    <name type="scientific">Pyrodictium abyssi</name>
    <dbReference type="NCBI Taxonomy" id="54256"/>
    <lineage>
        <taxon>Archaea</taxon>
        <taxon>Thermoproteota</taxon>
        <taxon>Thermoprotei</taxon>
        <taxon>Desulfurococcales</taxon>
        <taxon>Pyrodictiaceae</taxon>
        <taxon>Pyrodictium</taxon>
    </lineage>
</organism>
<protein>
    <submittedName>
        <fullName evidence="1">Uncharacterized protein</fullName>
    </submittedName>
</protein>
<sequence>MYVWLSKRMKGRYAIHWTVEASMGVSIDGIIARMKLIGSVSPRFRIISITVETMMYVTLLLPKA</sequence>
<gene>
    <name evidence="1" type="ORF">PABY_24370</name>
</gene>
<evidence type="ECO:0000313" key="2">
    <source>
        <dbReference type="Proteomes" id="UP001341135"/>
    </source>
</evidence>
<name>A0ABN6ZUV2_9CREN</name>
<proteinExistence type="predicted"/>
<dbReference type="EMBL" id="AP028907">
    <property type="protein sequence ID" value="BES82870.1"/>
    <property type="molecule type" value="Genomic_DNA"/>
</dbReference>
<evidence type="ECO:0000313" key="1">
    <source>
        <dbReference type="EMBL" id="BES82870.1"/>
    </source>
</evidence>
<dbReference type="Proteomes" id="UP001341135">
    <property type="component" value="Chromosome"/>
</dbReference>
<keyword evidence="2" id="KW-1185">Reference proteome</keyword>
<reference evidence="1 2" key="1">
    <citation type="submission" date="2023-09" db="EMBL/GenBank/DDBJ databases">
        <title>Pyrofollis japonicus gen. nov. sp. nov., a novel member of the family Pyrodictiaceae isolated from the Iheya North hydrothermal field.</title>
        <authorList>
            <person name="Miyazaki U."/>
            <person name="Sanari M."/>
            <person name="Tame A."/>
            <person name="Kitajima M."/>
            <person name="Okamoto A."/>
            <person name="Sawayama S."/>
            <person name="Miyazaki J."/>
            <person name="Takai K."/>
            <person name="Nakagawa S."/>
        </authorList>
    </citation>
    <scope>NUCLEOTIDE SEQUENCE [LARGE SCALE GENOMIC DNA]</scope>
    <source>
        <strain evidence="1 2">AV2</strain>
    </source>
</reference>